<dbReference type="AlphaFoldDB" id="A0A5R8KJ88"/>
<evidence type="ECO:0008006" key="4">
    <source>
        <dbReference type="Google" id="ProtNLM"/>
    </source>
</evidence>
<evidence type="ECO:0000313" key="2">
    <source>
        <dbReference type="EMBL" id="TLD72398.1"/>
    </source>
</evidence>
<dbReference type="InterPro" id="IPR007498">
    <property type="entry name" value="PqiA-like"/>
</dbReference>
<dbReference type="OrthoDB" id="9800207at2"/>
<feature type="transmembrane region" description="Helical" evidence="1">
    <location>
        <begin position="153"/>
        <end position="171"/>
    </location>
</feature>
<reference evidence="2 3" key="1">
    <citation type="submission" date="2019-05" db="EMBL/GenBank/DDBJ databases">
        <title>Verrucobacter flavum gen. nov., sp. nov. a new member of the family Verrucomicrobiaceae.</title>
        <authorList>
            <person name="Szuroczki S."/>
            <person name="Abbaszade G."/>
            <person name="Szabo A."/>
            <person name="Felfoldi T."/>
            <person name="Schumann P."/>
            <person name="Boka K."/>
            <person name="Keki Z."/>
            <person name="Toumi M."/>
            <person name="Toth E."/>
        </authorList>
    </citation>
    <scope>NUCLEOTIDE SEQUENCE [LARGE SCALE GENOMIC DNA]</scope>
    <source>
        <strain evidence="2 3">MG-N-17</strain>
    </source>
</reference>
<dbReference type="EMBL" id="VAUV01000002">
    <property type="protein sequence ID" value="TLD72398.1"/>
    <property type="molecule type" value="Genomic_DNA"/>
</dbReference>
<organism evidence="2 3">
    <name type="scientific">Phragmitibacter flavus</name>
    <dbReference type="NCBI Taxonomy" id="2576071"/>
    <lineage>
        <taxon>Bacteria</taxon>
        <taxon>Pseudomonadati</taxon>
        <taxon>Verrucomicrobiota</taxon>
        <taxon>Verrucomicrobiia</taxon>
        <taxon>Verrucomicrobiales</taxon>
        <taxon>Verrucomicrobiaceae</taxon>
        <taxon>Phragmitibacter</taxon>
    </lineage>
</organism>
<protein>
    <recommendedName>
        <fullName evidence="4">Paraquat-inducible protein A</fullName>
    </recommendedName>
</protein>
<keyword evidence="1" id="KW-0812">Transmembrane</keyword>
<keyword evidence="1" id="KW-1133">Transmembrane helix</keyword>
<dbReference type="Pfam" id="PF04403">
    <property type="entry name" value="PqiA"/>
    <property type="match status" value="1"/>
</dbReference>
<keyword evidence="1" id="KW-0472">Membrane</keyword>
<feature type="transmembrane region" description="Helical" evidence="1">
    <location>
        <begin position="107"/>
        <end position="132"/>
    </location>
</feature>
<evidence type="ECO:0000256" key="1">
    <source>
        <dbReference type="SAM" id="Phobius"/>
    </source>
</evidence>
<comment type="caution">
    <text evidence="2">The sequence shown here is derived from an EMBL/GenBank/DDBJ whole genome shotgun (WGS) entry which is preliminary data.</text>
</comment>
<dbReference type="RefSeq" id="WP_138084754.1">
    <property type="nucleotide sequence ID" value="NZ_VAUV01000002.1"/>
</dbReference>
<feature type="transmembrane region" description="Helical" evidence="1">
    <location>
        <begin position="57"/>
        <end position="81"/>
    </location>
</feature>
<accession>A0A5R8KJ88</accession>
<dbReference type="Proteomes" id="UP000306196">
    <property type="component" value="Unassembled WGS sequence"/>
</dbReference>
<proteinExistence type="predicted"/>
<keyword evidence="3" id="KW-1185">Reference proteome</keyword>
<name>A0A5R8KJ88_9BACT</name>
<sequence length="230" mass="25123">MNRHHPWLSWPQISSEPMQVACHFCDTLQTAPRLRDGDGAYCCSCGERLFRNRPRSLAHATGYSLAALFFMGISHAFPFLIMTSGNVTTRLTLVQSASELAQQNNPLLAAAVVFFTIIAPLILVGGLLYVAAPLRYGISLPGAIVAARWFQKMEPWSMLEVFLLGLVVSLLKLGKLADLEFGTGLWSLIGLVLCSAAAIGGIDRLELWDRLEISRLPPAEIPEPAPPPRA</sequence>
<evidence type="ECO:0000313" key="3">
    <source>
        <dbReference type="Proteomes" id="UP000306196"/>
    </source>
</evidence>
<gene>
    <name evidence="2" type="ORF">FEM03_03300</name>
</gene>
<feature type="transmembrane region" description="Helical" evidence="1">
    <location>
        <begin position="183"/>
        <end position="202"/>
    </location>
</feature>